<evidence type="ECO:0000313" key="2">
    <source>
        <dbReference type="Proteomes" id="UP000078561"/>
    </source>
</evidence>
<accession>A0A163JJV4</accession>
<dbReference type="EMBL" id="LT553030">
    <property type="protein sequence ID" value="SAL99853.1"/>
    <property type="molecule type" value="Genomic_DNA"/>
</dbReference>
<gene>
    <name evidence="1" type="primary">ABSGL_05507.1 scaffold 7169</name>
</gene>
<sequence length="197" mass="22615">MDAITQFILDPKYHEVLAIVKALRNGIVYGAKVRFPHALVMTFLFKTGSLKDKIRGIFKATKQHAKNLGTFATIYKTLMYVQKKLNGDKEADYHAFVAGLVGGYYVFGENNNINQQIVLYLFSRVVMALVKLPVKREILDAPQHTYPIFAAVIWGAVMWLFNKEGDTLQPSLRASMQYIYKDSDHWNSLRTLLWHNK</sequence>
<dbReference type="STRING" id="4829.A0A163JJV4"/>
<protein>
    <recommendedName>
        <fullName evidence="3">Peroxisomal membrane protein 4</fullName>
    </recommendedName>
</protein>
<dbReference type="InterPro" id="IPR019531">
    <property type="entry name" value="Pmp4"/>
</dbReference>
<dbReference type="GO" id="GO:0005778">
    <property type="term" value="C:peroxisomal membrane"/>
    <property type="evidence" value="ECO:0007669"/>
    <property type="project" value="TreeGrafter"/>
</dbReference>
<organism evidence="1">
    <name type="scientific">Absidia glauca</name>
    <name type="common">Pin mould</name>
    <dbReference type="NCBI Taxonomy" id="4829"/>
    <lineage>
        <taxon>Eukaryota</taxon>
        <taxon>Fungi</taxon>
        <taxon>Fungi incertae sedis</taxon>
        <taxon>Mucoromycota</taxon>
        <taxon>Mucoromycotina</taxon>
        <taxon>Mucoromycetes</taxon>
        <taxon>Mucorales</taxon>
        <taxon>Cunninghamellaceae</taxon>
        <taxon>Absidia</taxon>
    </lineage>
</organism>
<proteinExistence type="predicted"/>
<dbReference type="PANTHER" id="PTHR15460">
    <property type="entry name" value="PEROXISOMAL MEMBRANE PROTEIN 4"/>
    <property type="match status" value="1"/>
</dbReference>
<evidence type="ECO:0008006" key="3">
    <source>
        <dbReference type="Google" id="ProtNLM"/>
    </source>
</evidence>
<keyword evidence="2" id="KW-1185">Reference proteome</keyword>
<evidence type="ECO:0000313" key="1">
    <source>
        <dbReference type="EMBL" id="SAL99853.1"/>
    </source>
</evidence>
<dbReference type="Pfam" id="PF02466">
    <property type="entry name" value="Tim17"/>
    <property type="match status" value="1"/>
</dbReference>
<dbReference type="OMA" id="VMVFLFR"/>
<dbReference type="OrthoDB" id="39659at2759"/>
<dbReference type="Proteomes" id="UP000078561">
    <property type="component" value="Unassembled WGS sequence"/>
</dbReference>
<dbReference type="PIRSF" id="PIRSF013674">
    <property type="entry name" value="PXMP4"/>
    <property type="match status" value="1"/>
</dbReference>
<dbReference type="PANTHER" id="PTHR15460:SF3">
    <property type="entry name" value="PEROXISOMAL MEMBRANE PROTEIN 4"/>
    <property type="match status" value="1"/>
</dbReference>
<reference evidence="1" key="1">
    <citation type="submission" date="2016-04" db="EMBL/GenBank/DDBJ databases">
        <authorList>
            <person name="Evans L.H."/>
            <person name="Alamgir A."/>
            <person name="Owens N."/>
            <person name="Weber N.D."/>
            <person name="Virtaneva K."/>
            <person name="Barbian K."/>
            <person name="Babar A."/>
            <person name="Rosenke K."/>
        </authorList>
    </citation>
    <scope>NUCLEOTIDE SEQUENCE [LARGE SCALE GENOMIC DNA]</scope>
    <source>
        <strain evidence="1">CBS 101.48</strain>
    </source>
</reference>
<dbReference type="InParanoid" id="A0A163JJV4"/>
<dbReference type="AlphaFoldDB" id="A0A163JJV4"/>
<name>A0A163JJV4_ABSGL</name>